<gene>
    <name evidence="3" type="ORF">O0I10_004451</name>
</gene>
<evidence type="ECO:0000313" key="3">
    <source>
        <dbReference type="EMBL" id="KAJ8659858.1"/>
    </source>
</evidence>
<dbReference type="GeneID" id="83211864"/>
<dbReference type="AlphaFoldDB" id="A0AAD7Y0I4"/>
<keyword evidence="4" id="KW-1185">Reference proteome</keyword>
<dbReference type="Proteomes" id="UP001234581">
    <property type="component" value="Unassembled WGS sequence"/>
</dbReference>
<sequence>MRPYSIVFATTLVALFSQPSLGLICGCAEGDTVCTDACVADMERCVVECGITSKDCYKQCARRLVPPKIVEGIQSVSSIAEKIASVSSFLADPTAAVQSIASDMVDDIPEIPDIPNVIHEIPLPTPKPFPLPAESDDGDDDDVSILPFPLPDGSKPSPSILPFPLPDGIKPTPSILPFPLPDDDKPSPSDTFPNPLPKPADNGNDDDDEDCDDDEEDDYDNWDDEDWDDDSSWDKDESKTIKGLPQKIPSSDFDLPDIDVPDLPDILDNIKDDDNSRDIPSIKDLLMNMPKGVRLNHDLIEQYLRHAATTTTTPSPLADESEEEDKIKDLLQDVVADAAPSVVPKDLPLDHDLLDHFLPKPAAAAEPSSVAAEDKFDEDKLKDMIQDLVDEQGIPDVPLNALPSDIPLDALPSGIPLDALPSDIPKDEIPSDLPAGYAKSSDEDDDEDDEDCDDDEDDDDDDEDDHKHKMGSPQGGIPTTPIVDPVPADLPTGSNMPVPDALPSDIADALPSDLPAPYADAASDAAKLVAPANSQQSQSTVTAHTTVTSHIAAPSLGMLHASGSAGHDENHDNGAVSDAKALTIVSSLAMVGTTLVFFQL</sequence>
<feature type="region of interest" description="Disordered" evidence="1">
    <location>
        <begin position="414"/>
        <end position="504"/>
    </location>
</feature>
<dbReference type="EMBL" id="JARTCD010000016">
    <property type="protein sequence ID" value="KAJ8659858.1"/>
    <property type="molecule type" value="Genomic_DNA"/>
</dbReference>
<dbReference type="PROSITE" id="PS51257">
    <property type="entry name" value="PROKAR_LIPOPROTEIN"/>
    <property type="match status" value="1"/>
</dbReference>
<evidence type="ECO:0000313" key="4">
    <source>
        <dbReference type="Proteomes" id="UP001234581"/>
    </source>
</evidence>
<feature type="chain" id="PRO_5042125093" evidence="2">
    <location>
        <begin position="23"/>
        <end position="600"/>
    </location>
</feature>
<reference evidence="3 4" key="1">
    <citation type="submission" date="2023-03" db="EMBL/GenBank/DDBJ databases">
        <title>Genome sequence of Lichtheimia ornata CBS 291.66.</title>
        <authorList>
            <person name="Mohabir J.T."/>
            <person name="Shea T.P."/>
            <person name="Kurbessoian T."/>
            <person name="Berby B."/>
            <person name="Fontaine J."/>
            <person name="Livny J."/>
            <person name="Gnirke A."/>
            <person name="Stajich J.E."/>
            <person name="Cuomo C.A."/>
        </authorList>
    </citation>
    <scope>NUCLEOTIDE SEQUENCE [LARGE SCALE GENOMIC DNA]</scope>
    <source>
        <strain evidence="3">CBS 291.66</strain>
    </source>
</reference>
<evidence type="ECO:0000256" key="1">
    <source>
        <dbReference type="SAM" id="MobiDB-lite"/>
    </source>
</evidence>
<feature type="compositionally biased region" description="Acidic residues" evidence="1">
    <location>
        <begin position="203"/>
        <end position="231"/>
    </location>
</feature>
<dbReference type="RefSeq" id="XP_058344771.1">
    <property type="nucleotide sequence ID" value="XM_058484510.1"/>
</dbReference>
<proteinExistence type="predicted"/>
<protein>
    <submittedName>
        <fullName evidence="3">Uncharacterized protein</fullName>
    </submittedName>
</protein>
<feature type="compositionally biased region" description="Low complexity" evidence="1">
    <location>
        <begin position="360"/>
        <end position="371"/>
    </location>
</feature>
<feature type="compositionally biased region" description="Acidic residues" evidence="1">
    <location>
        <begin position="134"/>
        <end position="143"/>
    </location>
</feature>
<feature type="compositionally biased region" description="Basic and acidic residues" evidence="1">
    <location>
        <begin position="372"/>
        <end position="385"/>
    </location>
</feature>
<keyword evidence="2" id="KW-0732">Signal</keyword>
<comment type="caution">
    <text evidence="3">The sequence shown here is derived from an EMBL/GenBank/DDBJ whole genome shotgun (WGS) entry which is preliminary data.</text>
</comment>
<feature type="region of interest" description="Disordered" evidence="1">
    <location>
        <begin position="120"/>
        <end position="256"/>
    </location>
</feature>
<feature type="region of interest" description="Disordered" evidence="1">
    <location>
        <begin position="360"/>
        <end position="389"/>
    </location>
</feature>
<organism evidence="3 4">
    <name type="scientific">Lichtheimia ornata</name>
    <dbReference type="NCBI Taxonomy" id="688661"/>
    <lineage>
        <taxon>Eukaryota</taxon>
        <taxon>Fungi</taxon>
        <taxon>Fungi incertae sedis</taxon>
        <taxon>Mucoromycota</taxon>
        <taxon>Mucoromycotina</taxon>
        <taxon>Mucoromycetes</taxon>
        <taxon>Mucorales</taxon>
        <taxon>Lichtheimiaceae</taxon>
        <taxon>Lichtheimia</taxon>
    </lineage>
</organism>
<name>A0AAD7Y0I4_9FUNG</name>
<feature type="compositionally biased region" description="Acidic residues" evidence="1">
    <location>
        <begin position="442"/>
        <end position="464"/>
    </location>
</feature>
<feature type="signal peptide" evidence="2">
    <location>
        <begin position="1"/>
        <end position="22"/>
    </location>
</feature>
<accession>A0AAD7Y0I4</accession>
<evidence type="ECO:0000256" key="2">
    <source>
        <dbReference type="SAM" id="SignalP"/>
    </source>
</evidence>